<name>A0A679GG27_9GAMM</name>
<protein>
    <recommendedName>
        <fullName evidence="5">phosphodiesterase I</fullName>
        <ecNumber evidence="5">3.1.4.1</ecNumber>
    </recommendedName>
</protein>
<dbReference type="Gene3D" id="3.40.1350.10">
    <property type="match status" value="1"/>
</dbReference>
<evidence type="ECO:0000313" key="13">
    <source>
        <dbReference type="Proteomes" id="UP000501237"/>
    </source>
</evidence>
<dbReference type="InterPro" id="IPR033315">
    <property type="entry name" value="Fan1-like"/>
</dbReference>
<reference evidence="12 13" key="1">
    <citation type="journal article" date="2020" name="Microbiol. Resour. Announc.">
        <title>Complete genome sequence of Pseudomonas otitidis strain MrB4, isolated from Lake Biwa in Japan.</title>
        <authorList>
            <person name="Miyazaki K."/>
            <person name="Hase E."/>
            <person name="Maruya T."/>
        </authorList>
    </citation>
    <scope>NUCLEOTIDE SEQUENCE [LARGE SCALE GENOMIC DNA]</scope>
    <source>
        <strain evidence="12 13">MrB4</strain>
    </source>
</reference>
<comment type="catalytic activity">
    <reaction evidence="1">
        <text>Hydrolytically removes 5'-nucleotides successively from the 3'-hydroxy termini of 3'-hydroxy-terminated oligonucleotides.</text>
        <dbReference type="EC" id="3.1.4.1"/>
    </reaction>
</comment>
<dbReference type="InterPro" id="IPR040603">
    <property type="entry name" value="FAN1_SAP_bact"/>
</dbReference>
<dbReference type="GO" id="GO:0004528">
    <property type="term" value="F:phosphodiesterase I activity"/>
    <property type="evidence" value="ECO:0007669"/>
    <property type="project" value="UniProtKB-EC"/>
</dbReference>
<evidence type="ECO:0000256" key="8">
    <source>
        <dbReference type="ARBA" id="ARBA00022801"/>
    </source>
</evidence>
<accession>A0A679GG27</accession>
<evidence type="ECO:0000256" key="2">
    <source>
        <dbReference type="ARBA" id="ARBA00001936"/>
    </source>
</evidence>
<dbReference type="PANTHER" id="PTHR15749">
    <property type="entry name" value="FANCONI-ASSOCIATED NUCLEASE 1"/>
    <property type="match status" value="1"/>
</dbReference>
<dbReference type="InterPro" id="IPR049125">
    <property type="entry name" value="FAN1-like_WH"/>
</dbReference>
<dbReference type="Proteomes" id="UP000501237">
    <property type="component" value="Chromosome"/>
</dbReference>
<evidence type="ECO:0000313" key="12">
    <source>
        <dbReference type="EMBL" id="BCA28062.1"/>
    </source>
</evidence>
<evidence type="ECO:0000256" key="1">
    <source>
        <dbReference type="ARBA" id="ARBA00000983"/>
    </source>
</evidence>
<proteinExistence type="inferred from homology"/>
<dbReference type="GO" id="GO:0046872">
    <property type="term" value="F:metal ion binding"/>
    <property type="evidence" value="ECO:0007669"/>
    <property type="project" value="UniProtKB-KW"/>
</dbReference>
<dbReference type="GeneID" id="57397262"/>
<evidence type="ECO:0000256" key="9">
    <source>
        <dbReference type="ARBA" id="ARBA00022842"/>
    </source>
</evidence>
<dbReference type="GO" id="GO:0036297">
    <property type="term" value="P:interstrand cross-link repair"/>
    <property type="evidence" value="ECO:0007669"/>
    <property type="project" value="InterPro"/>
</dbReference>
<comment type="cofactor">
    <cofactor evidence="2">
        <name>Mn(2+)</name>
        <dbReference type="ChEBI" id="CHEBI:29035"/>
    </cofactor>
</comment>
<keyword evidence="9" id="KW-0460">Magnesium</keyword>
<dbReference type="SMART" id="SM00990">
    <property type="entry name" value="VRR_NUC"/>
    <property type="match status" value="1"/>
</dbReference>
<dbReference type="InterPro" id="IPR014883">
    <property type="entry name" value="VRR_NUC"/>
</dbReference>
<evidence type="ECO:0000256" key="6">
    <source>
        <dbReference type="ARBA" id="ARBA00022722"/>
    </source>
</evidence>
<dbReference type="EC" id="3.1.4.1" evidence="5"/>
<comment type="similarity">
    <text evidence="4">Belongs to the FAN1 family.</text>
</comment>
<evidence type="ECO:0000256" key="4">
    <source>
        <dbReference type="ARBA" id="ARBA00005533"/>
    </source>
</evidence>
<keyword evidence="7" id="KW-0479">Metal-binding</keyword>
<dbReference type="RefSeq" id="WP_172433178.1">
    <property type="nucleotide sequence ID" value="NZ_AP022642.1"/>
</dbReference>
<evidence type="ECO:0000256" key="3">
    <source>
        <dbReference type="ARBA" id="ARBA00001946"/>
    </source>
</evidence>
<dbReference type="PANTHER" id="PTHR15749:SF4">
    <property type="entry name" value="FANCONI-ASSOCIATED NUCLEASE 1"/>
    <property type="match status" value="1"/>
</dbReference>
<keyword evidence="6" id="KW-0540">Nuclease</keyword>
<dbReference type="KEGG" id="poj:PtoMrB4_20390"/>
<comment type="cofactor">
    <cofactor evidence="3">
        <name>Mg(2+)</name>
        <dbReference type="ChEBI" id="CHEBI:18420"/>
    </cofactor>
</comment>
<keyword evidence="10" id="KW-0464">Manganese</keyword>
<dbReference type="FunFam" id="3.40.1350.10:FF:000024">
    <property type="entry name" value="Fanconi-associated nuclease"/>
    <property type="match status" value="1"/>
</dbReference>
<gene>
    <name evidence="12" type="primary">fan1</name>
    <name evidence="12" type="ORF">PtoMrB4_20390</name>
</gene>
<organism evidence="12 13">
    <name type="scientific">Metapseudomonas otitidis</name>
    <dbReference type="NCBI Taxonomy" id="319939"/>
    <lineage>
        <taxon>Bacteria</taxon>
        <taxon>Pseudomonadati</taxon>
        <taxon>Pseudomonadota</taxon>
        <taxon>Gammaproteobacteria</taxon>
        <taxon>Pseudomonadales</taxon>
        <taxon>Pseudomonadaceae</taxon>
        <taxon>Metapseudomonas</taxon>
    </lineage>
</organism>
<evidence type="ECO:0000256" key="5">
    <source>
        <dbReference type="ARBA" id="ARBA00012029"/>
    </source>
</evidence>
<dbReference type="AlphaFoldDB" id="A0A679GG27"/>
<dbReference type="Pfam" id="PF08774">
    <property type="entry name" value="VRR_NUC"/>
    <property type="match status" value="1"/>
</dbReference>
<dbReference type="Pfam" id="PF21315">
    <property type="entry name" value="FAN1_HTH"/>
    <property type="match status" value="1"/>
</dbReference>
<evidence type="ECO:0000259" key="11">
    <source>
        <dbReference type="SMART" id="SM00990"/>
    </source>
</evidence>
<evidence type="ECO:0000256" key="7">
    <source>
        <dbReference type="ARBA" id="ARBA00022723"/>
    </source>
</evidence>
<evidence type="ECO:0000256" key="10">
    <source>
        <dbReference type="ARBA" id="ARBA00023211"/>
    </source>
</evidence>
<dbReference type="Pfam" id="PF18081">
    <property type="entry name" value="FANC_SAP"/>
    <property type="match status" value="1"/>
</dbReference>
<keyword evidence="8" id="KW-0378">Hydrolase</keyword>
<dbReference type="GO" id="GO:0003676">
    <property type="term" value="F:nucleic acid binding"/>
    <property type="evidence" value="ECO:0007669"/>
    <property type="project" value="InterPro"/>
</dbReference>
<dbReference type="EMBL" id="AP022642">
    <property type="protein sequence ID" value="BCA28062.1"/>
    <property type="molecule type" value="Genomic_DNA"/>
</dbReference>
<feature type="domain" description="VRR-NUC" evidence="11">
    <location>
        <begin position="430"/>
        <end position="544"/>
    </location>
</feature>
<dbReference type="InterPro" id="IPR011856">
    <property type="entry name" value="tRNA_endonuc-like_dom_sf"/>
</dbReference>
<sequence>MPSALDDPFYYLNNFSTVLDWIGSRYDDLLLDEERTFLATFAGLPREAQALLVRMVMRKGERFRESKLVYAEIGPTRETVRPLLALGWVDAAPALDLEQLFALLRKPEIAACFGAQLGRGDARKAEQLARLQPLYPEPRPFDAWCPTLDDRVYALHLMPLCDRLRLMFFGNLTQDWSEFVLADLGIHQYEQVALEADARGFRHRDDVDLYLRLHQCRERLEAGDACPATLLADIPPANDNPWLQGRRARLLFQLGQHCERLGELDLALAVYRDCPWPGARIRQLRVLERLEAFEQAHALALALTDAPGDEEERQHLARILPRLQRKLGLPRAGARKPAPVERLDLHLPRPEPFVSVEHSVLAHLSDDDGPVHYVENTLINSLFGLLCWEAIFHPLPGAFFHPFHAGPADLLAPDFHARRAERFAACLARLDDGSWRDAMRHTYRTKHGLQSPFVYWGVLDEPLLEQALHCLPADHLKHWFRRLLQNIKANRAGLPDLIRFWPGQGRYQMIEVKGPGDRLQDNQLRWLDFCVEHGMPVSVCYVQWADTEALPA</sequence>